<name>A0AAD5LQJ0_PYTIN</name>
<evidence type="ECO:0008006" key="5">
    <source>
        <dbReference type="Google" id="ProtNLM"/>
    </source>
</evidence>
<evidence type="ECO:0000313" key="3">
    <source>
        <dbReference type="EMBL" id="KAJ0406090.1"/>
    </source>
</evidence>
<feature type="chain" id="PRO_5042219572" description="Secreted protein" evidence="2">
    <location>
        <begin position="21"/>
        <end position="173"/>
    </location>
</feature>
<keyword evidence="4" id="KW-1185">Reference proteome</keyword>
<sequence>MKTSFILAVAAGLLAAPASAKTCLATCRSALIGHYASDCSVWREELPRPDLYNDCQTGYRKGRESACREYCSEQPDEQRLDALRIDSCDDLRAQPPRRRHEACTEGYVMARTRAKNTLVGVPRDGNGESNEGVPGTAPVRKLSVKRQAEAKNILEQAREEAHAAFHEAKASDL</sequence>
<comment type="caution">
    <text evidence="3">The sequence shown here is derived from an EMBL/GenBank/DDBJ whole genome shotgun (WGS) entry which is preliminary data.</text>
</comment>
<feature type="signal peptide" evidence="2">
    <location>
        <begin position="1"/>
        <end position="20"/>
    </location>
</feature>
<evidence type="ECO:0000256" key="1">
    <source>
        <dbReference type="SAM" id="MobiDB-lite"/>
    </source>
</evidence>
<gene>
    <name evidence="3" type="ORF">P43SY_008341</name>
</gene>
<evidence type="ECO:0000256" key="2">
    <source>
        <dbReference type="SAM" id="SignalP"/>
    </source>
</evidence>
<protein>
    <recommendedName>
        <fullName evidence="5">Secreted protein</fullName>
    </recommendedName>
</protein>
<organism evidence="3 4">
    <name type="scientific">Pythium insidiosum</name>
    <name type="common">Pythiosis disease agent</name>
    <dbReference type="NCBI Taxonomy" id="114742"/>
    <lineage>
        <taxon>Eukaryota</taxon>
        <taxon>Sar</taxon>
        <taxon>Stramenopiles</taxon>
        <taxon>Oomycota</taxon>
        <taxon>Peronosporomycetes</taxon>
        <taxon>Pythiales</taxon>
        <taxon>Pythiaceae</taxon>
        <taxon>Pythium</taxon>
    </lineage>
</organism>
<accession>A0AAD5LQJ0</accession>
<dbReference type="Proteomes" id="UP001209570">
    <property type="component" value="Unassembled WGS sequence"/>
</dbReference>
<reference evidence="3" key="1">
    <citation type="submission" date="2021-12" db="EMBL/GenBank/DDBJ databases">
        <title>Prjna785345.</title>
        <authorList>
            <person name="Rujirawat T."/>
            <person name="Krajaejun T."/>
        </authorList>
    </citation>
    <scope>NUCLEOTIDE SEQUENCE</scope>
    <source>
        <strain evidence="3">Pi057C3</strain>
    </source>
</reference>
<evidence type="ECO:0000313" key="4">
    <source>
        <dbReference type="Proteomes" id="UP001209570"/>
    </source>
</evidence>
<keyword evidence="2" id="KW-0732">Signal</keyword>
<dbReference type="AlphaFoldDB" id="A0AAD5LQJ0"/>
<dbReference type="EMBL" id="JAKCXM010000036">
    <property type="protein sequence ID" value="KAJ0406090.1"/>
    <property type="molecule type" value="Genomic_DNA"/>
</dbReference>
<proteinExistence type="predicted"/>
<feature type="region of interest" description="Disordered" evidence="1">
    <location>
        <begin position="119"/>
        <end position="143"/>
    </location>
</feature>